<reference evidence="1" key="1">
    <citation type="submission" date="2021-01" db="EMBL/GenBank/DDBJ databases">
        <title>Whole genome shotgun sequence of Rhizocola hellebori NBRC 109834.</title>
        <authorList>
            <person name="Komaki H."/>
            <person name="Tamura T."/>
        </authorList>
    </citation>
    <scope>NUCLEOTIDE SEQUENCE</scope>
    <source>
        <strain evidence="1">NBRC 109834</strain>
    </source>
</reference>
<protein>
    <submittedName>
        <fullName evidence="1">Aldose 1-epimerase</fullName>
    </submittedName>
</protein>
<dbReference type="Gene3D" id="2.70.98.10">
    <property type="match status" value="1"/>
</dbReference>
<dbReference type="Proteomes" id="UP000612899">
    <property type="component" value="Unassembled WGS sequence"/>
</dbReference>
<evidence type="ECO:0000313" key="2">
    <source>
        <dbReference type="Proteomes" id="UP000612899"/>
    </source>
</evidence>
<gene>
    <name evidence="1" type="primary">galM_2</name>
    <name evidence="1" type="ORF">Rhe02_94370</name>
</gene>
<dbReference type="EMBL" id="BONY01000130">
    <property type="protein sequence ID" value="GIH11370.1"/>
    <property type="molecule type" value="Genomic_DNA"/>
</dbReference>
<accession>A0A8J3QIB5</accession>
<proteinExistence type="predicted"/>
<name>A0A8J3QIB5_9ACTN</name>
<dbReference type="InterPro" id="IPR014718">
    <property type="entry name" value="GH-type_carb-bd"/>
</dbReference>
<dbReference type="CDD" id="cd09022">
    <property type="entry name" value="Aldose_epim_Ec_YihR"/>
    <property type="match status" value="1"/>
</dbReference>
<comment type="caution">
    <text evidence="1">The sequence shown here is derived from an EMBL/GenBank/DDBJ whole genome shotgun (WGS) entry which is preliminary data.</text>
</comment>
<keyword evidence="2" id="KW-1185">Reference proteome</keyword>
<dbReference type="InterPro" id="IPR011013">
    <property type="entry name" value="Gal_mutarotase_sf_dom"/>
</dbReference>
<organism evidence="1 2">
    <name type="scientific">Rhizocola hellebori</name>
    <dbReference type="NCBI Taxonomy" id="1392758"/>
    <lineage>
        <taxon>Bacteria</taxon>
        <taxon>Bacillati</taxon>
        <taxon>Actinomycetota</taxon>
        <taxon>Actinomycetes</taxon>
        <taxon>Micromonosporales</taxon>
        <taxon>Micromonosporaceae</taxon>
        <taxon>Rhizocola</taxon>
    </lineage>
</organism>
<dbReference type="GO" id="GO:0006006">
    <property type="term" value="P:glucose metabolic process"/>
    <property type="evidence" value="ECO:0007669"/>
    <property type="project" value="TreeGrafter"/>
</dbReference>
<dbReference type="GO" id="GO:0004034">
    <property type="term" value="F:aldose 1-epimerase activity"/>
    <property type="evidence" value="ECO:0007669"/>
    <property type="project" value="TreeGrafter"/>
</dbReference>
<dbReference type="Pfam" id="PF01263">
    <property type="entry name" value="Aldose_epim"/>
    <property type="match status" value="1"/>
</dbReference>
<dbReference type="PANTHER" id="PTHR10091:SF0">
    <property type="entry name" value="GALACTOSE MUTAROTASE"/>
    <property type="match status" value="1"/>
</dbReference>
<dbReference type="InterPro" id="IPR037480">
    <property type="entry name" value="YihR-like"/>
</dbReference>
<dbReference type="InterPro" id="IPR008183">
    <property type="entry name" value="Aldose_1/G6P_1-epimerase"/>
</dbReference>
<dbReference type="GO" id="GO:0030246">
    <property type="term" value="F:carbohydrate binding"/>
    <property type="evidence" value="ECO:0007669"/>
    <property type="project" value="InterPro"/>
</dbReference>
<evidence type="ECO:0000313" key="1">
    <source>
        <dbReference type="EMBL" id="GIH11370.1"/>
    </source>
</evidence>
<dbReference type="PANTHER" id="PTHR10091">
    <property type="entry name" value="ALDOSE-1-EPIMERASE"/>
    <property type="match status" value="1"/>
</dbReference>
<dbReference type="AlphaFoldDB" id="A0A8J3QIB5"/>
<sequence length="308" mass="33567">MSQSVTASGAQWTISRGDQTAVVVEVGGGLRGYRVGDDEVLDGYGESEIAPGAAGQILAPWPNRLRDGSFKFDGEQYQVALDEPSLHNAIHGLVRWLAWHPVEQTDDSITMEHVLHPAPGYPWRLVQRTKYSLAEEGLRVEHTVTNHSDRPAPFGMGTHPYVRVDGVPLAELELCLKARIRLLVDGRLLPIGAARVPGTEWDYSTPRRIGSSSVNAAFGDIARDDDGLADVSITAPDGRGVKVWADSAFPWWQLYTGDALSGDRRRRAIAIEPMTCPPDALRSGRDLIRLEPGVDWKGSWGISTTAAG</sequence>
<dbReference type="GO" id="GO:0033499">
    <property type="term" value="P:galactose catabolic process via UDP-galactose, Leloir pathway"/>
    <property type="evidence" value="ECO:0007669"/>
    <property type="project" value="TreeGrafter"/>
</dbReference>
<dbReference type="SUPFAM" id="SSF74650">
    <property type="entry name" value="Galactose mutarotase-like"/>
    <property type="match status" value="1"/>
</dbReference>